<gene>
    <name evidence="2" type="ORF">AWC05_17720</name>
</gene>
<evidence type="ECO:0000256" key="1">
    <source>
        <dbReference type="SAM" id="Phobius"/>
    </source>
</evidence>
<evidence type="ECO:0000313" key="3">
    <source>
        <dbReference type="Proteomes" id="UP000193010"/>
    </source>
</evidence>
<dbReference type="Proteomes" id="UP000193010">
    <property type="component" value="Unassembled WGS sequence"/>
</dbReference>
<keyword evidence="1" id="KW-0472">Membrane</keyword>
<evidence type="ECO:0000313" key="2">
    <source>
        <dbReference type="EMBL" id="ORV54438.1"/>
    </source>
</evidence>
<keyword evidence="3" id="KW-1185">Reference proteome</keyword>
<evidence type="ECO:0008006" key="4">
    <source>
        <dbReference type="Google" id="ProtNLM"/>
    </source>
</evidence>
<accession>A0A1X1UCI0</accession>
<feature type="transmembrane region" description="Helical" evidence="1">
    <location>
        <begin position="70"/>
        <end position="90"/>
    </location>
</feature>
<dbReference type="STRING" id="292462.AWC05_17720"/>
<feature type="transmembrane region" description="Helical" evidence="1">
    <location>
        <begin position="181"/>
        <end position="202"/>
    </location>
</feature>
<sequence>MATRRRKEITVEPLTKSRIQMFGVWCAIGYLVALFIGWGAIAGFLPPTAPSADAAQIAALYQGDYTRIRIAMLVVMLAALIFIPFAAVTSQFIARIEGTAGVLTYTFLLGAAGNMVLTFYPAIWWLTAAFRPDRRAELIHLMNDMAWLQFLGGITMYLAMPLTIMVVSLCDKSTAPVFPRWCGYANGWMALTIVPDQLLFFFHKGPFAWNGIFGVWVPVVVFSGFFIVNFIVLRRAVQRERASITAPVAAETVAAVGARAQH</sequence>
<keyword evidence="1" id="KW-1133">Transmembrane helix</keyword>
<feature type="transmembrane region" description="Helical" evidence="1">
    <location>
        <begin position="102"/>
        <end position="126"/>
    </location>
</feature>
<reference evidence="2 3" key="1">
    <citation type="submission" date="2016-01" db="EMBL/GenBank/DDBJ databases">
        <title>The new phylogeny of the genus Mycobacterium.</title>
        <authorList>
            <person name="Tarcisio F."/>
            <person name="Conor M."/>
            <person name="Antonella G."/>
            <person name="Elisabetta G."/>
            <person name="Giulia F.S."/>
            <person name="Sara T."/>
            <person name="Anna F."/>
            <person name="Clotilde B."/>
            <person name="Roberto B."/>
            <person name="Veronica D.S."/>
            <person name="Fabio R."/>
            <person name="Monica P."/>
            <person name="Olivier J."/>
            <person name="Enrico T."/>
            <person name="Nicola S."/>
        </authorList>
    </citation>
    <scope>NUCLEOTIDE SEQUENCE [LARGE SCALE GENOMIC DNA]</scope>
    <source>
        <strain evidence="2 3">DSM 44852</strain>
    </source>
</reference>
<organism evidence="2 3">
    <name type="scientific">Mycobacterium florentinum</name>
    <dbReference type="NCBI Taxonomy" id="292462"/>
    <lineage>
        <taxon>Bacteria</taxon>
        <taxon>Bacillati</taxon>
        <taxon>Actinomycetota</taxon>
        <taxon>Actinomycetes</taxon>
        <taxon>Mycobacteriales</taxon>
        <taxon>Mycobacteriaceae</taxon>
        <taxon>Mycobacterium</taxon>
        <taxon>Mycobacterium simiae complex</taxon>
    </lineage>
</organism>
<comment type="caution">
    <text evidence="2">The sequence shown here is derived from an EMBL/GenBank/DDBJ whole genome shotgun (WGS) entry which is preliminary data.</text>
</comment>
<feature type="transmembrane region" description="Helical" evidence="1">
    <location>
        <begin position="146"/>
        <end position="169"/>
    </location>
</feature>
<feature type="transmembrane region" description="Helical" evidence="1">
    <location>
        <begin position="208"/>
        <end position="233"/>
    </location>
</feature>
<keyword evidence="1" id="KW-0812">Transmembrane</keyword>
<dbReference type="EMBL" id="LQOV01000008">
    <property type="protein sequence ID" value="ORV54438.1"/>
    <property type="molecule type" value="Genomic_DNA"/>
</dbReference>
<name>A0A1X1UCI0_MYCFL</name>
<feature type="transmembrane region" description="Helical" evidence="1">
    <location>
        <begin position="21"/>
        <end position="41"/>
    </location>
</feature>
<protein>
    <recommendedName>
        <fullName evidence="4">DUF4386 domain-containing protein</fullName>
    </recommendedName>
</protein>
<dbReference type="AlphaFoldDB" id="A0A1X1UCI0"/>
<proteinExistence type="predicted"/>